<evidence type="ECO:0000256" key="1">
    <source>
        <dbReference type="ARBA" id="ARBA00004123"/>
    </source>
</evidence>
<dbReference type="AlphaFoldDB" id="A0AAU9RXS1"/>
<dbReference type="GO" id="GO:0000978">
    <property type="term" value="F:RNA polymerase II cis-regulatory region sequence-specific DNA binding"/>
    <property type="evidence" value="ECO:0007669"/>
    <property type="project" value="TreeGrafter"/>
</dbReference>
<keyword evidence="3" id="KW-0238">DNA-binding</keyword>
<dbReference type="SMART" id="SM00415">
    <property type="entry name" value="HSF"/>
    <property type="match status" value="1"/>
</dbReference>
<evidence type="ECO:0000256" key="5">
    <source>
        <dbReference type="RuleBase" id="RU004020"/>
    </source>
</evidence>
<keyword evidence="6" id="KW-0472">Membrane</keyword>
<protein>
    <recommendedName>
        <fullName evidence="7">HSF-type DNA-binding domain-containing protein</fullName>
    </recommendedName>
</protein>
<dbReference type="SUPFAM" id="SSF46785">
    <property type="entry name" value="Winged helix' DNA-binding domain"/>
    <property type="match status" value="1"/>
</dbReference>
<dbReference type="GO" id="GO:0003700">
    <property type="term" value="F:DNA-binding transcription factor activity"/>
    <property type="evidence" value="ECO:0007669"/>
    <property type="project" value="InterPro"/>
</dbReference>
<dbReference type="InterPro" id="IPR027417">
    <property type="entry name" value="P-loop_NTPase"/>
</dbReference>
<dbReference type="Gene3D" id="1.10.10.10">
    <property type="entry name" value="Winged helix-like DNA-binding domain superfamily/Winged helix DNA-binding domain"/>
    <property type="match status" value="1"/>
</dbReference>
<proteinExistence type="inferred from homology"/>
<comment type="similarity">
    <text evidence="5">Belongs to the HSF family.</text>
</comment>
<keyword evidence="9" id="KW-1185">Reference proteome</keyword>
<keyword evidence="6" id="KW-0812">Transmembrane</keyword>
<accession>A0AAU9RXS1</accession>
<keyword evidence="6" id="KW-1133">Transmembrane helix</keyword>
<dbReference type="PANTHER" id="PTHR10015:SF384">
    <property type="entry name" value="DNA-BINDING PROTEIN-RELATED"/>
    <property type="match status" value="1"/>
</dbReference>
<evidence type="ECO:0000256" key="2">
    <source>
        <dbReference type="ARBA" id="ARBA00023016"/>
    </source>
</evidence>
<dbReference type="InterPro" id="IPR036390">
    <property type="entry name" value="WH_DNA-bd_sf"/>
</dbReference>
<dbReference type="Gene3D" id="3.40.50.300">
    <property type="entry name" value="P-loop containing nucleotide triphosphate hydrolases"/>
    <property type="match status" value="1"/>
</dbReference>
<dbReference type="PANTHER" id="PTHR10015">
    <property type="entry name" value="HEAT SHOCK TRANSCRIPTION FACTOR"/>
    <property type="match status" value="1"/>
</dbReference>
<organism evidence="8 9">
    <name type="scientific">Thlaspi arvense</name>
    <name type="common">Field penny-cress</name>
    <dbReference type="NCBI Taxonomy" id="13288"/>
    <lineage>
        <taxon>Eukaryota</taxon>
        <taxon>Viridiplantae</taxon>
        <taxon>Streptophyta</taxon>
        <taxon>Embryophyta</taxon>
        <taxon>Tracheophyta</taxon>
        <taxon>Spermatophyta</taxon>
        <taxon>Magnoliopsida</taxon>
        <taxon>eudicotyledons</taxon>
        <taxon>Gunneridae</taxon>
        <taxon>Pentapetalae</taxon>
        <taxon>rosids</taxon>
        <taxon>malvids</taxon>
        <taxon>Brassicales</taxon>
        <taxon>Brassicaceae</taxon>
        <taxon>Thlaspideae</taxon>
        <taxon>Thlaspi</taxon>
    </lineage>
</organism>
<dbReference type="Proteomes" id="UP000836841">
    <property type="component" value="Chromosome 3"/>
</dbReference>
<keyword evidence="4" id="KW-0539">Nucleus</keyword>
<dbReference type="GO" id="GO:0034605">
    <property type="term" value="P:cellular response to heat"/>
    <property type="evidence" value="ECO:0007669"/>
    <property type="project" value="TreeGrafter"/>
</dbReference>
<keyword evidence="2" id="KW-0346">Stress response</keyword>
<feature type="domain" description="HSF-type DNA-binding" evidence="7">
    <location>
        <begin position="6"/>
        <end position="100"/>
    </location>
</feature>
<dbReference type="GO" id="GO:0006357">
    <property type="term" value="P:regulation of transcription by RNA polymerase II"/>
    <property type="evidence" value="ECO:0007669"/>
    <property type="project" value="TreeGrafter"/>
</dbReference>
<evidence type="ECO:0000313" key="9">
    <source>
        <dbReference type="Proteomes" id="UP000836841"/>
    </source>
</evidence>
<evidence type="ECO:0000256" key="3">
    <source>
        <dbReference type="ARBA" id="ARBA00023125"/>
    </source>
</evidence>
<evidence type="ECO:0000259" key="7">
    <source>
        <dbReference type="SMART" id="SM00415"/>
    </source>
</evidence>
<evidence type="ECO:0000256" key="6">
    <source>
        <dbReference type="SAM" id="Phobius"/>
    </source>
</evidence>
<dbReference type="GO" id="GO:0005634">
    <property type="term" value="C:nucleus"/>
    <property type="evidence" value="ECO:0007669"/>
    <property type="project" value="UniProtKB-SubCell"/>
</dbReference>
<dbReference type="InterPro" id="IPR000232">
    <property type="entry name" value="HSF_DNA-bd"/>
</dbReference>
<reference evidence="8 9" key="1">
    <citation type="submission" date="2022-03" db="EMBL/GenBank/DDBJ databases">
        <authorList>
            <person name="Nunn A."/>
            <person name="Chopra R."/>
            <person name="Nunn A."/>
            <person name="Contreras Garrido A."/>
        </authorList>
    </citation>
    <scope>NUCLEOTIDE SEQUENCE [LARGE SCALE GENOMIC DNA]</scope>
</reference>
<dbReference type="InterPro" id="IPR036388">
    <property type="entry name" value="WH-like_DNA-bd_sf"/>
</dbReference>
<gene>
    <name evidence="8" type="ORF">TAV2_LOCUS11205</name>
</gene>
<dbReference type="EMBL" id="OU466859">
    <property type="protein sequence ID" value="CAH2051528.1"/>
    <property type="molecule type" value="Genomic_DNA"/>
</dbReference>
<evidence type="ECO:0000313" key="8">
    <source>
        <dbReference type="EMBL" id="CAH2051528.1"/>
    </source>
</evidence>
<sequence>MIIPKGVPSFYLRVYNIVDDPSLDRIISWSETNNSFIVWDEKALCREVLRKYSLGRNLAQFISELRDRGFERVAGSAQLEFGNANFLRGQPHLLEKMVLQRMAKLGANLEAKISLQLEIAIANSRQDRVNVEKLFQGLVSSLCFRGVEFTQFSELYRGCRLNDALSGNKQNGSVKKTRQGVFGFCFIQEMGQMATQHYTGIHLLKLMYQAPVTTRAHGAESGGRFNPMIQRYAPFLNTPMSAVRRWWFSDRQSHCNYGRKRSRKIVRCWGMLYLVTFLMLIIFTLYQTEIKCAKALLFRMKTVCHGLEKIHESLRKRLLNGETVVLACSSLRKQYREILRGSDPDYKPGSCSSCKVKFVLLEGNAEVG</sequence>
<feature type="transmembrane region" description="Helical" evidence="6">
    <location>
        <begin position="268"/>
        <end position="286"/>
    </location>
</feature>
<evidence type="ECO:0000256" key="4">
    <source>
        <dbReference type="ARBA" id="ARBA00023242"/>
    </source>
</evidence>
<name>A0AAU9RXS1_THLAR</name>
<dbReference type="Pfam" id="PF00447">
    <property type="entry name" value="HSF_DNA-bind"/>
    <property type="match status" value="1"/>
</dbReference>
<comment type="subcellular location">
    <subcellularLocation>
        <location evidence="1">Nucleus</location>
    </subcellularLocation>
</comment>